<gene>
    <name evidence="2" type="ORF">BN1723_010288</name>
</gene>
<feature type="region of interest" description="Disordered" evidence="1">
    <location>
        <begin position="1"/>
        <end position="21"/>
    </location>
</feature>
<evidence type="ECO:0000313" key="3">
    <source>
        <dbReference type="Proteomes" id="UP000045706"/>
    </source>
</evidence>
<name>A0A0G4KXP3_VERLO</name>
<feature type="compositionally biased region" description="Basic and acidic residues" evidence="1">
    <location>
        <begin position="8"/>
        <end position="17"/>
    </location>
</feature>
<accession>A0A0G4KXP3</accession>
<evidence type="ECO:0000256" key="1">
    <source>
        <dbReference type="SAM" id="MobiDB-lite"/>
    </source>
</evidence>
<dbReference type="AlphaFoldDB" id="A0A0G4KXP3"/>
<reference evidence="3" key="1">
    <citation type="submission" date="2015-05" db="EMBL/GenBank/DDBJ databases">
        <authorList>
            <person name="Fogelqvist Johan"/>
        </authorList>
    </citation>
    <scope>NUCLEOTIDE SEQUENCE [LARGE SCALE GENOMIC DNA]</scope>
</reference>
<protein>
    <submittedName>
        <fullName evidence="2">Uncharacterized protein</fullName>
    </submittedName>
</protein>
<feature type="non-terminal residue" evidence="2">
    <location>
        <position position="125"/>
    </location>
</feature>
<dbReference type="Proteomes" id="UP000045706">
    <property type="component" value="Unassembled WGS sequence"/>
</dbReference>
<proteinExistence type="predicted"/>
<sequence>MQYNHTNVDSDRREAKKEKKSYRHARVAHVLHIKAGPAIALHDSISPTTTVELTDFLQPCIISHNLCNSARFPTQLGYLRKRASPVPLLIKQWAIDMPSLLQKYQKPRCSTKSLDQSDLTPKHKD</sequence>
<evidence type="ECO:0000313" key="2">
    <source>
        <dbReference type="EMBL" id="CRK14200.1"/>
    </source>
</evidence>
<dbReference type="EMBL" id="CVQI01004780">
    <property type="protein sequence ID" value="CRK14200.1"/>
    <property type="molecule type" value="Genomic_DNA"/>
</dbReference>
<organism evidence="2 3">
    <name type="scientific">Verticillium longisporum</name>
    <name type="common">Verticillium dahliae var. longisporum</name>
    <dbReference type="NCBI Taxonomy" id="100787"/>
    <lineage>
        <taxon>Eukaryota</taxon>
        <taxon>Fungi</taxon>
        <taxon>Dikarya</taxon>
        <taxon>Ascomycota</taxon>
        <taxon>Pezizomycotina</taxon>
        <taxon>Sordariomycetes</taxon>
        <taxon>Hypocreomycetidae</taxon>
        <taxon>Glomerellales</taxon>
        <taxon>Plectosphaerellaceae</taxon>
        <taxon>Verticillium</taxon>
    </lineage>
</organism>